<dbReference type="Gene3D" id="2.30.29.30">
    <property type="entry name" value="Pleckstrin-homology domain (PH domain)/Phosphotyrosine-binding domain (PTB)"/>
    <property type="match status" value="1"/>
</dbReference>
<feature type="region of interest" description="Disordered" evidence="5">
    <location>
        <begin position="491"/>
        <end position="515"/>
    </location>
</feature>
<dbReference type="Pfam" id="PF16016">
    <property type="entry name" value="VASt"/>
    <property type="match status" value="1"/>
</dbReference>
<dbReference type="Pfam" id="PF02893">
    <property type="entry name" value="GRAM"/>
    <property type="match status" value="1"/>
</dbReference>
<keyword evidence="2 6" id="KW-0812">Transmembrane</keyword>
<feature type="compositionally biased region" description="Acidic residues" evidence="5">
    <location>
        <begin position="289"/>
        <end position="303"/>
    </location>
</feature>
<keyword evidence="4 6" id="KW-0472">Membrane</keyword>
<evidence type="ECO:0000256" key="1">
    <source>
        <dbReference type="ARBA" id="ARBA00004167"/>
    </source>
</evidence>
<evidence type="ECO:0000256" key="6">
    <source>
        <dbReference type="SAM" id="Phobius"/>
    </source>
</evidence>
<feature type="transmembrane region" description="Helical" evidence="6">
    <location>
        <begin position="582"/>
        <end position="601"/>
    </location>
</feature>
<dbReference type="InterPro" id="IPR031968">
    <property type="entry name" value="VASt"/>
</dbReference>
<dbReference type="CDD" id="cd13220">
    <property type="entry name" value="PH-GRAM_GRAMDC"/>
    <property type="match status" value="1"/>
</dbReference>
<proteinExistence type="predicted"/>
<feature type="region of interest" description="Disordered" evidence="5">
    <location>
        <begin position="283"/>
        <end position="303"/>
    </location>
</feature>
<evidence type="ECO:0000256" key="4">
    <source>
        <dbReference type="ARBA" id="ARBA00023136"/>
    </source>
</evidence>
<reference evidence="8" key="1">
    <citation type="submission" date="2021-01" db="EMBL/GenBank/DDBJ databases">
        <authorList>
            <person name="Corre E."/>
            <person name="Pelletier E."/>
            <person name="Niang G."/>
            <person name="Scheremetjew M."/>
            <person name="Finn R."/>
            <person name="Kale V."/>
            <person name="Holt S."/>
            <person name="Cochrane G."/>
            <person name="Meng A."/>
            <person name="Brown T."/>
            <person name="Cohen L."/>
        </authorList>
    </citation>
    <scope>NUCLEOTIDE SEQUENCE</scope>
    <source>
        <strain evidence="8">CCMP722</strain>
    </source>
</reference>
<dbReference type="AlphaFoldDB" id="A0A7S0R5P0"/>
<dbReference type="GO" id="GO:0016020">
    <property type="term" value="C:membrane"/>
    <property type="evidence" value="ECO:0007669"/>
    <property type="project" value="UniProtKB-SubCell"/>
</dbReference>
<keyword evidence="3 6" id="KW-1133">Transmembrane helix</keyword>
<feature type="domain" description="VASt" evidence="7">
    <location>
        <begin position="317"/>
        <end position="491"/>
    </location>
</feature>
<dbReference type="PANTHER" id="PTHR47666:SF1">
    <property type="entry name" value="PROTEIN VASCULAR ASSOCIATED DEATH 1, CHLOROPLASTIC"/>
    <property type="match status" value="1"/>
</dbReference>
<feature type="region of interest" description="Disordered" evidence="5">
    <location>
        <begin position="1"/>
        <end position="42"/>
    </location>
</feature>
<dbReference type="EMBL" id="HBFA01018209">
    <property type="protein sequence ID" value="CAD8667926.1"/>
    <property type="molecule type" value="Transcribed_RNA"/>
</dbReference>
<dbReference type="InterPro" id="IPR011993">
    <property type="entry name" value="PH-like_dom_sf"/>
</dbReference>
<feature type="compositionally biased region" description="Basic and acidic residues" evidence="5">
    <location>
        <begin position="25"/>
        <end position="42"/>
    </location>
</feature>
<evidence type="ECO:0000259" key="7">
    <source>
        <dbReference type="PROSITE" id="PS51778"/>
    </source>
</evidence>
<name>A0A7S0R5P0_9CHLO</name>
<feature type="region of interest" description="Disordered" evidence="5">
    <location>
        <begin position="251"/>
        <end position="271"/>
    </location>
</feature>
<evidence type="ECO:0000313" key="8">
    <source>
        <dbReference type="EMBL" id="CAD8667926.1"/>
    </source>
</evidence>
<dbReference type="PANTHER" id="PTHR47666">
    <property type="entry name" value="PROTEIN VASCULAR ASSOCIATED DEATH 1, CHLOROPLASTIC"/>
    <property type="match status" value="1"/>
</dbReference>
<gene>
    <name evidence="8" type="ORF">POBO1169_LOCUS9284</name>
</gene>
<dbReference type="PROSITE" id="PS51778">
    <property type="entry name" value="VAST"/>
    <property type="match status" value="1"/>
</dbReference>
<evidence type="ECO:0000256" key="5">
    <source>
        <dbReference type="SAM" id="MobiDB-lite"/>
    </source>
</evidence>
<accession>A0A7S0R5P0</accession>
<protein>
    <recommendedName>
        <fullName evidence="7">VASt domain-containing protein</fullName>
    </recommendedName>
</protein>
<sequence length="686" mass="76481">MSELRESPLESEAAFVPRSPLRTGRASDEYADEDRSVSRGKKTRDVFTKRRLISLTVRDCISGVPESKDGQDSSPKRVKKSTRKLRLLRDLFNLSAEESLIGEFNCALKKKILLQGRLYLFEQHVCFYANVFGYVKKKVIPVKQITNVRKAKYAALFHNAVEISFEGGGREFFTSFLSRDKAYAKITKAWTRAVKPESAGEGGYPEVPALSSEARRLSLSSALPVNGSAAAVVGRSTQSFPFTDSDANLRMRQTASVSDESSSEHGGDDFPFLEMDAANCSEMSKAEEAEADAVQAEEDEDDENADMPMLLQSRLHDMQLLIQGEVCCTVQEFFDQLWGNDSSFFKDFLEGAGQDCKDVTQFKWTAHEHLGHARDVTFISPVKTGFRGVKRKANCHQTQSYRFVNKSYLILETSQVMTSDIPYIDYFRVEMRWDVRGGPAQGACSVSIMVDVPFTRKTVFRQRIESNVRSETRKQYTNYLALANLHVEDQRGRARHFSQPARGSRRPSYGSLASRRSVKSLAEEAELPEGVSRERLAEMKVLMRLLAKHGGGGGGGGSDSEVERFLAAEDAPDKKSSLGVSLLWVLVGLLATVMLASLVFLHMTSMVHNGSCPGESSMMTQCKNGGCIGASYNRKMELMNKELEILRERTSLLYNEMAVAKVLHQMLDPANLADEFPEELVYDGTA</sequence>
<comment type="subcellular location">
    <subcellularLocation>
        <location evidence="1">Membrane</location>
        <topology evidence="1">Single-pass membrane protein</topology>
    </subcellularLocation>
</comment>
<evidence type="ECO:0000256" key="2">
    <source>
        <dbReference type="ARBA" id="ARBA00022692"/>
    </source>
</evidence>
<organism evidence="8">
    <name type="scientific">Pyramimonas obovata</name>
    <dbReference type="NCBI Taxonomy" id="1411642"/>
    <lineage>
        <taxon>Eukaryota</taxon>
        <taxon>Viridiplantae</taxon>
        <taxon>Chlorophyta</taxon>
        <taxon>Pyramimonadophyceae</taxon>
        <taxon>Pyramimonadales</taxon>
        <taxon>Pyramimonadaceae</taxon>
        <taxon>Pyramimonas</taxon>
        <taxon>Pyramimonas incertae sedis</taxon>
    </lineage>
</organism>
<dbReference type="InterPro" id="IPR004182">
    <property type="entry name" value="GRAM"/>
</dbReference>
<dbReference type="SMART" id="SM00568">
    <property type="entry name" value="GRAM"/>
    <property type="match status" value="1"/>
</dbReference>
<evidence type="ECO:0000256" key="3">
    <source>
        <dbReference type="ARBA" id="ARBA00022989"/>
    </source>
</evidence>